<protein>
    <submittedName>
        <fullName evidence="1">Uncharacterized protein</fullName>
    </submittedName>
</protein>
<dbReference type="Proteomes" id="UP001316803">
    <property type="component" value="Unassembled WGS sequence"/>
</dbReference>
<organism evidence="1 2">
    <name type="scientific">Knufia fluminis</name>
    <dbReference type="NCBI Taxonomy" id="191047"/>
    <lineage>
        <taxon>Eukaryota</taxon>
        <taxon>Fungi</taxon>
        <taxon>Dikarya</taxon>
        <taxon>Ascomycota</taxon>
        <taxon>Pezizomycotina</taxon>
        <taxon>Eurotiomycetes</taxon>
        <taxon>Chaetothyriomycetidae</taxon>
        <taxon>Chaetothyriales</taxon>
        <taxon>Trichomeriaceae</taxon>
        <taxon>Knufia</taxon>
    </lineage>
</organism>
<proteinExistence type="predicted"/>
<accession>A0AAN8ET52</accession>
<dbReference type="AlphaFoldDB" id="A0AAN8ET52"/>
<name>A0AAN8ET52_9EURO</name>
<dbReference type="EMBL" id="JAKLMC020000012">
    <property type="protein sequence ID" value="KAK5953071.1"/>
    <property type="molecule type" value="Genomic_DNA"/>
</dbReference>
<keyword evidence="2" id="KW-1185">Reference proteome</keyword>
<reference evidence="1 2" key="1">
    <citation type="submission" date="2022-12" db="EMBL/GenBank/DDBJ databases">
        <title>Genomic features and morphological characterization of a novel Knufia sp. strain isolated from spacecraft assembly facility.</title>
        <authorList>
            <person name="Teixeira M."/>
            <person name="Chander A.M."/>
            <person name="Stajich J.E."/>
            <person name="Venkateswaran K."/>
        </authorList>
    </citation>
    <scope>NUCLEOTIDE SEQUENCE [LARGE SCALE GENOMIC DNA]</scope>
    <source>
        <strain evidence="1 2">FJI-L2-BK-P2</strain>
    </source>
</reference>
<gene>
    <name evidence="1" type="ORF">OHC33_005639</name>
</gene>
<comment type="caution">
    <text evidence="1">The sequence shown here is derived from an EMBL/GenBank/DDBJ whole genome shotgun (WGS) entry which is preliminary data.</text>
</comment>
<sequence length="605" mass="69440">MALVNGGFHGQNDLLLGGGDVIITTSNGPQGQMLVHSDVLRKHVPWFGPMLSNRWATPQDLGDGRKGWKLQMYFDNEFGMGLSKHEATQLERGFIMPSGCPKNVQQEWAACNTDQEVALVIQQYPGPRPHLTEPLTPARRQFLYNEPQSPTYSLYEWLDTSDPYSLKHGEQPGLQHCKEPTYWPLLHAYLHLLPQNDEYSGLNYHWVEHSSRFPTDGWTRAKDVSHKTVQQYWSELWSAFIHLLYGHRLIFRRRLRTRSIVRFLAILHLLADYHQAWEQVGHVIRSTMRELPNIGKLVAQDPEFMVCISYRLQCQVIYYDALKHIAGRALYSSMIFSESDFYYERPSAPDDVQMLPLPESIVNAVAETCWRMRNSLLNRHQTFVHHLAHAHSDHRDTLQAEYRVAATAFLAFVNGWQEIVPVTKASARPHASRLIPSCEPVDEDAYDAYRTDMKRFQLPNLYLTLWQLSCSGTDQQLSFDLSLESQARVFNLDLPDLISAAKGILNDRFSGELLHSLMAPPEEPMECATWQPELYLDLEHGSEEAKAVDHDALEAGLFDTRFLYDGEPEWVEKVEVTTKDSSQLASSCMWRVLCLSALQAVWRKA</sequence>
<evidence type="ECO:0000313" key="2">
    <source>
        <dbReference type="Proteomes" id="UP001316803"/>
    </source>
</evidence>
<evidence type="ECO:0000313" key="1">
    <source>
        <dbReference type="EMBL" id="KAK5953071.1"/>
    </source>
</evidence>